<dbReference type="AlphaFoldDB" id="A0A6B9QEL1"/>
<name>A0A6B9QEL1_9HEMI</name>
<organism evidence="13">
    <name type="scientific">Paralaevicephalus gracilipenis</name>
    <dbReference type="NCBI Taxonomy" id="1513330"/>
    <lineage>
        <taxon>Eukaryota</taxon>
        <taxon>Metazoa</taxon>
        <taxon>Ecdysozoa</taxon>
        <taxon>Arthropoda</taxon>
        <taxon>Hexapoda</taxon>
        <taxon>Insecta</taxon>
        <taxon>Pterygota</taxon>
        <taxon>Neoptera</taxon>
        <taxon>Paraneoptera</taxon>
        <taxon>Hemiptera</taxon>
        <taxon>Auchenorrhyncha</taxon>
        <taxon>Membracoidea</taxon>
        <taxon>Cicadellidae</taxon>
        <taxon>Deltocephalinae</taxon>
        <taxon>Paralimnini</taxon>
        <taxon>Paralaevicephalus</taxon>
    </lineage>
</organism>
<evidence type="ECO:0000256" key="9">
    <source>
        <dbReference type="ARBA" id="ARBA00023136"/>
    </source>
</evidence>
<evidence type="ECO:0000256" key="6">
    <source>
        <dbReference type="ARBA" id="ARBA00022781"/>
    </source>
</evidence>
<sequence>MTNLFSMFDPTTGFLPMNWLSMLIMFMIPQPFWNTPSKPVLLMMKTLNSLMKEVILHLNKIEPTIMLVSMFMFILINNMFGLLPYVFTTTAHLVVSLGMAMSMWMSLMIFGWTKKTNNMFAHLVPVGTPNMLLPFMVMIESISNIIRPGSLAVRLTANMIAGHILMNLLGNNLSQNPTMMILMMWMFMGLLMFETAVAFIQSYVFMTLSTLYSSEI</sequence>
<evidence type="ECO:0000256" key="5">
    <source>
        <dbReference type="ARBA" id="ARBA00022692"/>
    </source>
</evidence>
<dbReference type="PANTHER" id="PTHR11410">
    <property type="entry name" value="ATP SYNTHASE SUBUNIT A"/>
    <property type="match status" value="1"/>
</dbReference>
<evidence type="ECO:0000256" key="12">
    <source>
        <dbReference type="SAM" id="Phobius"/>
    </source>
</evidence>
<geneLocation type="mitochondrion" evidence="13"/>
<evidence type="ECO:0000256" key="1">
    <source>
        <dbReference type="ARBA" id="ARBA00004141"/>
    </source>
</evidence>
<dbReference type="GO" id="GO:0045259">
    <property type="term" value="C:proton-transporting ATP synthase complex"/>
    <property type="evidence" value="ECO:0007669"/>
    <property type="project" value="UniProtKB-KW"/>
</dbReference>
<dbReference type="Pfam" id="PF00119">
    <property type="entry name" value="ATP-synt_A"/>
    <property type="match status" value="1"/>
</dbReference>
<evidence type="ECO:0000256" key="10">
    <source>
        <dbReference type="ARBA" id="ARBA00023310"/>
    </source>
</evidence>
<dbReference type="PRINTS" id="PR00123">
    <property type="entry name" value="ATPASEA"/>
</dbReference>
<evidence type="ECO:0000256" key="2">
    <source>
        <dbReference type="ARBA" id="ARBA00006810"/>
    </source>
</evidence>
<evidence type="ECO:0000256" key="3">
    <source>
        <dbReference type="ARBA" id="ARBA00022448"/>
    </source>
</evidence>
<evidence type="ECO:0000256" key="7">
    <source>
        <dbReference type="ARBA" id="ARBA00022989"/>
    </source>
</evidence>
<evidence type="ECO:0000256" key="11">
    <source>
        <dbReference type="RuleBase" id="RU004450"/>
    </source>
</evidence>
<keyword evidence="8" id="KW-0406">Ion transport</keyword>
<dbReference type="InterPro" id="IPR023011">
    <property type="entry name" value="ATP_synth_F0_asu_AS"/>
</dbReference>
<keyword evidence="5 12" id="KW-0812">Transmembrane</keyword>
<dbReference type="CDD" id="cd00310">
    <property type="entry name" value="ATP-synt_Fo_a_6"/>
    <property type="match status" value="1"/>
</dbReference>
<dbReference type="PROSITE" id="PS00449">
    <property type="entry name" value="ATPASE_A"/>
    <property type="match status" value="1"/>
</dbReference>
<keyword evidence="10" id="KW-0066">ATP synthesis</keyword>
<keyword evidence="4" id="KW-0138">CF(0)</keyword>
<feature type="transmembrane region" description="Helical" evidence="12">
    <location>
        <begin position="119"/>
        <end position="139"/>
    </location>
</feature>
<evidence type="ECO:0000256" key="8">
    <source>
        <dbReference type="ARBA" id="ARBA00023065"/>
    </source>
</evidence>
<feature type="transmembrane region" description="Helical" evidence="12">
    <location>
        <begin position="65"/>
        <end position="87"/>
    </location>
</feature>
<keyword evidence="7 12" id="KW-1133">Transmembrane helix</keyword>
<accession>A0A6B9QEL1</accession>
<comment type="subcellular location">
    <subcellularLocation>
        <location evidence="1">Membrane</location>
        <topology evidence="1">Multi-pass membrane protein</topology>
    </subcellularLocation>
    <subcellularLocation>
        <location evidence="11">Mitochondrion inner membrane</location>
        <topology evidence="11">Multi-pass membrane protein</topology>
    </subcellularLocation>
</comment>
<dbReference type="InterPro" id="IPR045083">
    <property type="entry name" value="ATP_synth_F0_asu_bact/mt"/>
</dbReference>
<keyword evidence="13" id="KW-0496">Mitochondrion</keyword>
<reference evidence="13" key="1">
    <citation type="journal article" date="2019" name="Mitochondrial DNA Part B Resour">
        <title>Complete mitochondrial genome of Paralaevicephalus gracilipenis (Hemiptera: Cicadellidae: Deltocephalinae) from China.</title>
        <authorList>
            <person name="Xing J.-C."/>
            <person name="Wang J.-J."/>
        </authorList>
    </citation>
    <scope>NUCLEOTIDE SEQUENCE</scope>
</reference>
<dbReference type="SUPFAM" id="SSF81336">
    <property type="entry name" value="F1F0 ATP synthase subunit A"/>
    <property type="match status" value="1"/>
</dbReference>
<feature type="transmembrane region" description="Helical" evidence="12">
    <location>
        <begin position="182"/>
        <end position="206"/>
    </location>
</feature>
<feature type="transmembrane region" description="Helical" evidence="12">
    <location>
        <begin position="93"/>
        <end position="112"/>
    </location>
</feature>
<feature type="transmembrane region" description="Helical" evidence="12">
    <location>
        <begin position="20"/>
        <end position="44"/>
    </location>
</feature>
<comment type="similarity">
    <text evidence="2">Belongs to the ATPase A chain family.</text>
</comment>
<evidence type="ECO:0000313" key="13">
    <source>
        <dbReference type="EMBL" id="QHE65390.1"/>
    </source>
</evidence>
<dbReference type="Gene3D" id="1.20.120.220">
    <property type="entry name" value="ATP synthase, F0 complex, subunit A"/>
    <property type="match status" value="1"/>
</dbReference>
<keyword evidence="9 12" id="KW-0472">Membrane</keyword>
<keyword evidence="3" id="KW-0813">Transport</keyword>
<gene>
    <name evidence="13" type="primary">ATP6</name>
</gene>
<protein>
    <recommendedName>
        <fullName evidence="11">ATP synthase subunit a</fullName>
    </recommendedName>
</protein>
<dbReference type="InterPro" id="IPR035908">
    <property type="entry name" value="F0_ATP_A_sf"/>
</dbReference>
<dbReference type="GO" id="GO:0005743">
    <property type="term" value="C:mitochondrial inner membrane"/>
    <property type="evidence" value="ECO:0007669"/>
    <property type="project" value="UniProtKB-SubCell"/>
</dbReference>
<evidence type="ECO:0000256" key="4">
    <source>
        <dbReference type="ARBA" id="ARBA00022547"/>
    </source>
</evidence>
<dbReference type="NCBIfam" id="TIGR01131">
    <property type="entry name" value="ATP_synt_6_or_A"/>
    <property type="match status" value="1"/>
</dbReference>
<keyword evidence="6" id="KW-0375">Hydrogen ion transport</keyword>
<dbReference type="EMBL" id="MK450366">
    <property type="protein sequence ID" value="QHE65390.1"/>
    <property type="molecule type" value="Genomic_DNA"/>
</dbReference>
<dbReference type="PANTHER" id="PTHR11410:SF0">
    <property type="entry name" value="ATP SYNTHASE SUBUNIT A"/>
    <property type="match status" value="1"/>
</dbReference>
<dbReference type="GO" id="GO:0046933">
    <property type="term" value="F:proton-transporting ATP synthase activity, rotational mechanism"/>
    <property type="evidence" value="ECO:0007669"/>
    <property type="project" value="TreeGrafter"/>
</dbReference>
<feature type="transmembrane region" description="Helical" evidence="12">
    <location>
        <begin position="151"/>
        <end position="170"/>
    </location>
</feature>
<dbReference type="InterPro" id="IPR000568">
    <property type="entry name" value="ATP_synth_F0_asu"/>
</dbReference>
<proteinExistence type="inferred from homology"/>